<dbReference type="NCBIfam" id="TIGR03860">
    <property type="entry name" value="FMN_nitrolo"/>
    <property type="match status" value="1"/>
</dbReference>
<evidence type="ECO:0000256" key="2">
    <source>
        <dbReference type="ARBA" id="ARBA00022643"/>
    </source>
</evidence>
<evidence type="ECO:0000256" key="1">
    <source>
        <dbReference type="ARBA" id="ARBA00022630"/>
    </source>
</evidence>
<comment type="caution">
    <text evidence="7">The sequence shown here is derived from an EMBL/GenBank/DDBJ whole genome shotgun (WGS) entry which is preliminary data.</text>
</comment>
<accession>A0ABQ3H7C8</accession>
<evidence type="ECO:0000259" key="6">
    <source>
        <dbReference type="Pfam" id="PF00296"/>
    </source>
</evidence>
<proteinExistence type="inferred from homology"/>
<dbReference type="PANTHER" id="PTHR30011:SF16">
    <property type="entry name" value="C2H2 FINGER DOMAIN TRANSCRIPTION FACTOR (EUROFUNG)-RELATED"/>
    <property type="match status" value="1"/>
</dbReference>
<dbReference type="EMBL" id="BMYO01000010">
    <property type="protein sequence ID" value="GHD68222.1"/>
    <property type="molecule type" value="Genomic_DNA"/>
</dbReference>
<evidence type="ECO:0000313" key="7">
    <source>
        <dbReference type="EMBL" id="GHD68222.1"/>
    </source>
</evidence>
<organism evidence="7 8">
    <name type="scientific">Jeongeupia chitinilytica</name>
    <dbReference type="NCBI Taxonomy" id="1041641"/>
    <lineage>
        <taxon>Bacteria</taxon>
        <taxon>Pseudomonadati</taxon>
        <taxon>Pseudomonadota</taxon>
        <taxon>Betaproteobacteria</taxon>
        <taxon>Neisseriales</taxon>
        <taxon>Chitinibacteraceae</taxon>
        <taxon>Jeongeupia</taxon>
    </lineage>
</organism>
<name>A0ABQ3H7C8_9NEIS</name>
<sequence length="447" mass="49203">MSQRQLHLNAFLLTSGHHVAAWRHPDAQADAGLNFAHFKRLAQTAERGKFDGVFFADGVAVWDYPAEVIGRSGQIGQFEPLTLLSALSTVTEHIGLIATASTTYNEPYHLARKFASIDHLSGGRAGWNLVTSATDAEARNFNREAHLDHAVRYERAREFYNVVTALWDSWDDDAFIRDKQSGQFFDATRLHPTHHKGEHFSVRGPLNIPRPVQGHPVVVQAGSSEAGRELAAQTAEVIFTAQQTLEDAQAFYADVKSRLARYGRTRDALKILPGISPIIGRTEAEAQDKYAGLQALIDPHIGVALLSGQLGFDLSAYPLDGPLPEVPETNGHKSRRALVIDLARRDGLTIRQLALRVASARGHWTVVGTPTAIADQLELWFREGGADGFNVMPPVLPTGLDDFVDLVVPELQRRGLFRTEYQGTTLREHLGLPRPASRHARPQAIAA</sequence>
<evidence type="ECO:0000313" key="8">
    <source>
        <dbReference type="Proteomes" id="UP000604737"/>
    </source>
</evidence>
<dbReference type="InterPro" id="IPR051260">
    <property type="entry name" value="Diverse_substr_monoxygenases"/>
</dbReference>
<comment type="similarity">
    <text evidence="5">Belongs to the NtaA/SnaA/DszA monooxygenase family.</text>
</comment>
<dbReference type="Proteomes" id="UP000604737">
    <property type="component" value="Unassembled WGS sequence"/>
</dbReference>
<evidence type="ECO:0000256" key="3">
    <source>
        <dbReference type="ARBA" id="ARBA00023002"/>
    </source>
</evidence>
<gene>
    <name evidence="7" type="ORF">GCM10007350_33020</name>
</gene>
<dbReference type="SUPFAM" id="SSF51679">
    <property type="entry name" value="Bacterial luciferase-like"/>
    <property type="match status" value="1"/>
</dbReference>
<keyword evidence="1" id="KW-0285">Flavoprotein</keyword>
<keyword evidence="8" id="KW-1185">Reference proteome</keyword>
<dbReference type="Pfam" id="PF00296">
    <property type="entry name" value="Bac_luciferase"/>
    <property type="match status" value="1"/>
</dbReference>
<dbReference type="GO" id="GO:0004497">
    <property type="term" value="F:monooxygenase activity"/>
    <property type="evidence" value="ECO:0007669"/>
    <property type="project" value="UniProtKB-KW"/>
</dbReference>
<evidence type="ECO:0000256" key="4">
    <source>
        <dbReference type="ARBA" id="ARBA00023033"/>
    </source>
</evidence>
<protein>
    <submittedName>
        <fullName evidence="7">Monooxygenase</fullName>
    </submittedName>
</protein>
<dbReference type="CDD" id="cd01095">
    <property type="entry name" value="Nitrilotriacetate_monoxgenase"/>
    <property type="match status" value="1"/>
</dbReference>
<dbReference type="PANTHER" id="PTHR30011">
    <property type="entry name" value="ALKANESULFONATE MONOOXYGENASE-RELATED"/>
    <property type="match status" value="1"/>
</dbReference>
<reference evidence="8" key="1">
    <citation type="journal article" date="2019" name="Int. J. Syst. Evol. Microbiol.">
        <title>The Global Catalogue of Microorganisms (GCM) 10K type strain sequencing project: providing services to taxonomists for standard genome sequencing and annotation.</title>
        <authorList>
            <consortium name="The Broad Institute Genomics Platform"/>
            <consortium name="The Broad Institute Genome Sequencing Center for Infectious Disease"/>
            <person name="Wu L."/>
            <person name="Ma J."/>
        </authorList>
    </citation>
    <scope>NUCLEOTIDE SEQUENCE [LARGE SCALE GENOMIC DNA]</scope>
    <source>
        <strain evidence="8">KCTC 23701</strain>
    </source>
</reference>
<keyword evidence="3" id="KW-0560">Oxidoreductase</keyword>
<dbReference type="InterPro" id="IPR011251">
    <property type="entry name" value="Luciferase-like_dom"/>
</dbReference>
<dbReference type="PIRSF" id="PIRSF000337">
    <property type="entry name" value="NTA_MOA"/>
    <property type="match status" value="1"/>
</dbReference>
<dbReference type="Gene3D" id="3.20.20.30">
    <property type="entry name" value="Luciferase-like domain"/>
    <property type="match status" value="1"/>
</dbReference>
<keyword evidence="2" id="KW-0288">FMN</keyword>
<evidence type="ECO:0000256" key="5">
    <source>
        <dbReference type="ARBA" id="ARBA00033748"/>
    </source>
</evidence>
<keyword evidence="4 7" id="KW-0503">Monooxygenase</keyword>
<dbReference type="RefSeq" id="WP_189462028.1">
    <property type="nucleotide sequence ID" value="NZ_BMYO01000010.1"/>
</dbReference>
<dbReference type="InterPro" id="IPR036661">
    <property type="entry name" value="Luciferase-like_sf"/>
</dbReference>
<dbReference type="InterPro" id="IPR016215">
    <property type="entry name" value="NTA_MOA"/>
</dbReference>
<feature type="domain" description="Luciferase-like" evidence="6">
    <location>
        <begin position="19"/>
        <end position="387"/>
    </location>
</feature>